<name>A0ABC8RXP0_9AQUA</name>
<dbReference type="EMBL" id="CAUOFW020001935">
    <property type="protein sequence ID" value="CAK9149748.1"/>
    <property type="molecule type" value="Genomic_DNA"/>
</dbReference>
<dbReference type="AlphaFoldDB" id="A0ABC8RXP0"/>
<gene>
    <name evidence="1" type="ORF">ILEXP_LOCUS17817</name>
</gene>
<feature type="non-terminal residue" evidence="1">
    <location>
        <position position="1"/>
    </location>
</feature>
<keyword evidence="2" id="KW-1185">Reference proteome</keyword>
<accession>A0ABC8RXP0</accession>
<dbReference type="Proteomes" id="UP001642360">
    <property type="component" value="Unassembled WGS sequence"/>
</dbReference>
<comment type="caution">
    <text evidence="1">The sequence shown here is derived from an EMBL/GenBank/DDBJ whole genome shotgun (WGS) entry which is preliminary data.</text>
</comment>
<evidence type="ECO:0000313" key="1">
    <source>
        <dbReference type="EMBL" id="CAK9149748.1"/>
    </source>
</evidence>
<organism evidence="1 2">
    <name type="scientific">Ilex paraguariensis</name>
    <name type="common">yerba mate</name>
    <dbReference type="NCBI Taxonomy" id="185542"/>
    <lineage>
        <taxon>Eukaryota</taxon>
        <taxon>Viridiplantae</taxon>
        <taxon>Streptophyta</taxon>
        <taxon>Embryophyta</taxon>
        <taxon>Tracheophyta</taxon>
        <taxon>Spermatophyta</taxon>
        <taxon>Magnoliopsida</taxon>
        <taxon>eudicotyledons</taxon>
        <taxon>Gunneridae</taxon>
        <taxon>Pentapetalae</taxon>
        <taxon>asterids</taxon>
        <taxon>campanulids</taxon>
        <taxon>Aquifoliales</taxon>
        <taxon>Aquifoliaceae</taxon>
        <taxon>Ilex</taxon>
    </lineage>
</organism>
<evidence type="ECO:0000313" key="2">
    <source>
        <dbReference type="Proteomes" id="UP001642360"/>
    </source>
</evidence>
<reference evidence="1 2" key="1">
    <citation type="submission" date="2024-02" db="EMBL/GenBank/DDBJ databases">
        <authorList>
            <person name="Vignale AGUSTIN F."/>
            <person name="Sosa J E."/>
            <person name="Modenutti C."/>
        </authorList>
    </citation>
    <scope>NUCLEOTIDE SEQUENCE [LARGE SCALE GENOMIC DNA]</scope>
</reference>
<protein>
    <submittedName>
        <fullName evidence="1">Uncharacterized protein</fullName>
    </submittedName>
</protein>
<sequence>IPSIGAACYTIDRCCLLHDRSMLLSPASIGAACYTIDRCCLLHDRSVLLSPASIGVVCYTIDRCCSPLLQSLLLRSVLLSTATRSIGAPLHCYTTDLVLLSTAALHCYTIGTVLQCYTPRLRVFATCTPLLLLD</sequence>
<proteinExistence type="predicted"/>